<feature type="compositionally biased region" description="Low complexity" evidence="1">
    <location>
        <begin position="161"/>
        <end position="180"/>
    </location>
</feature>
<feature type="compositionally biased region" description="Polar residues" evidence="1">
    <location>
        <begin position="201"/>
        <end position="218"/>
    </location>
</feature>
<feature type="compositionally biased region" description="Polar residues" evidence="1">
    <location>
        <begin position="1108"/>
        <end position="1122"/>
    </location>
</feature>
<proteinExistence type="predicted"/>
<feature type="compositionally biased region" description="Basic and acidic residues" evidence="1">
    <location>
        <begin position="722"/>
        <end position="731"/>
    </location>
</feature>
<feature type="compositionally biased region" description="Basic and acidic residues" evidence="1">
    <location>
        <begin position="914"/>
        <end position="924"/>
    </location>
</feature>
<feature type="compositionally biased region" description="Basic and acidic residues" evidence="1">
    <location>
        <begin position="662"/>
        <end position="690"/>
    </location>
</feature>
<feature type="compositionally biased region" description="Basic and acidic residues" evidence="1">
    <location>
        <begin position="453"/>
        <end position="468"/>
    </location>
</feature>
<feature type="compositionally biased region" description="Pro residues" evidence="1">
    <location>
        <begin position="605"/>
        <end position="620"/>
    </location>
</feature>
<feature type="compositionally biased region" description="Basic and acidic residues" evidence="1">
    <location>
        <begin position="542"/>
        <end position="566"/>
    </location>
</feature>
<feature type="compositionally biased region" description="Basic and acidic residues" evidence="1">
    <location>
        <begin position="1080"/>
        <end position="1105"/>
    </location>
</feature>
<feature type="compositionally biased region" description="Basic and acidic residues" evidence="1">
    <location>
        <begin position="402"/>
        <end position="445"/>
    </location>
</feature>
<feature type="compositionally biased region" description="Basic residues" evidence="1">
    <location>
        <begin position="764"/>
        <end position="774"/>
    </location>
</feature>
<gene>
    <name evidence="2" type="ORF">CC1G_07916</name>
</gene>
<feature type="compositionally biased region" description="Low complexity" evidence="1">
    <location>
        <begin position="590"/>
        <end position="604"/>
    </location>
</feature>
<evidence type="ECO:0000313" key="2">
    <source>
        <dbReference type="EMBL" id="EAU82634.2"/>
    </source>
</evidence>
<organism evidence="2 3">
    <name type="scientific">Coprinopsis cinerea (strain Okayama-7 / 130 / ATCC MYA-4618 / FGSC 9003)</name>
    <name type="common">Inky cap fungus</name>
    <name type="synonym">Hormographiella aspergillata</name>
    <dbReference type="NCBI Taxonomy" id="240176"/>
    <lineage>
        <taxon>Eukaryota</taxon>
        <taxon>Fungi</taxon>
        <taxon>Dikarya</taxon>
        <taxon>Basidiomycota</taxon>
        <taxon>Agaricomycotina</taxon>
        <taxon>Agaricomycetes</taxon>
        <taxon>Agaricomycetidae</taxon>
        <taxon>Agaricales</taxon>
        <taxon>Agaricineae</taxon>
        <taxon>Psathyrellaceae</taxon>
        <taxon>Coprinopsis</taxon>
    </lineage>
</organism>
<keyword evidence="3" id="KW-1185">Reference proteome</keyword>
<sequence>MATAEVLVQQPTPAGGATKPSIHSGGIGSRVGGLLKSKGKKPEEVKGAPSPSDGGQTSETASAVAAAAAGEVASQKSDDVPRYKRYANTAVKAFGKKGRSKEASEASKDSADAQTEAVVVVEKPAETREGEQASETAPGDAVKEADGEKPLPEPTEKETEQPTPSDDAAAMSPSSPASPAIKLARRLSHRAGNALKRSTSRTRSASDGQDDATTSPNADTAAPPVSKASLLAKQVSSRAGDLFTLKGKAGDATAKENGKDEGKDETKEDNTAAGASTSETGDAKPSESAVTDDTEPPSTSPIDKPLPHPPTLTRRLSSRVGDMVAKAKLKAADVVEHVHVHSPKSQADAATSTVSAPASEHPTRPKLTTRLSSKVGSLIKSPGGHAAAKEGEVVAVKADGSTEIKSADEAPKADDVVVVADDTKPDTPDAPKDADDRAEEPKVEEEATTADGVKVDDTKPTDETEDKAAAAPADAVEQPADAHQATGGGGIFGLASRIGGFVKSRIVSDSEAPPPLPPKEADKEKGDEGGVVEGEGEDGDKDVDKAKESEGEGEAKPAEASEDFKADAQSAIEDEIHKEPSDETKPPVDDVPTAAPPAEQAPASAPAPSPAAAAPPPAPPTSFQRTHSKTEGVQKLGRRLSARVGDVFKASLKAPKAPAPPPKDDVKGKGKEVEEGGTSAREDAEPKVEGQETPGDGAEVPKKDGTEQPDANAQPDEFVVVDNKDAPKASADESTTATTTVPATQPPASTSSSAPPSSFAKPRQTAKKIGRRLSARVGDMFKKDQAREREKEKEKEKEGAVVATPIENQVEQPAAPSEAAPQPDGEGTADDDKPQPAEDDDTATPPPSLPHAPVQASDSTEAVENHSAPSTAQDKGKGKDKLATTTTAAAAAVKDKDAALPEKPLPSKPSKSARAREAALDAKRQLSIRASELLKPKPRLDVHLAGGATSPTSPTSGDVKGKGKQKAAADKDEFVVVEGLGVDAETGVVDVTTAPQGVTVEGEPAGTSTNNDAGGGATGATATGSTSPPVTSARTRKTSVTELGRRLSTRVTGALDGLKARAHAAASSSRGSAVPPPTPPKDEPAVKDEGRQEDGAPEPVAKDEDTGTEPSAETEAATSPVNENEKTEAQATDAEAPVPPPKPTETADSEAKDPHSKRISTRVTELINKAKHKFPSDSSRRGDKEAETVDSEEWNVVEGGGESEAQVDGAAPAEGVPAATSTDGAATPNGKRKHRLSLKFRAPNLKGSKKKSAKSEGGEGSKTSSKAGSPEKELPEPSPEVPPKDEVAAGEKDGEGRKDSEDVAKEDVVKEEKGAVSQTETKDAVEENKIVNVGDDVEADAPAVPKKDTVEG</sequence>
<feature type="region of interest" description="Disordered" evidence="1">
    <location>
        <begin position="1"/>
        <end position="319"/>
    </location>
</feature>
<feature type="region of interest" description="Disordered" evidence="1">
    <location>
        <begin position="339"/>
        <end position="368"/>
    </location>
</feature>
<feature type="compositionally biased region" description="Low complexity" evidence="1">
    <location>
        <begin position="811"/>
        <end position="823"/>
    </location>
</feature>
<feature type="compositionally biased region" description="Basic and acidic residues" evidence="1">
    <location>
        <begin position="253"/>
        <end position="270"/>
    </location>
</feature>
<feature type="compositionally biased region" description="Polar residues" evidence="1">
    <location>
        <begin position="343"/>
        <end position="356"/>
    </location>
</feature>
<feature type="compositionally biased region" description="Basic and acidic residues" evidence="1">
    <location>
        <begin position="574"/>
        <end position="588"/>
    </location>
</feature>
<feature type="compositionally biased region" description="Polar residues" evidence="1">
    <location>
        <begin position="1028"/>
        <end position="1041"/>
    </location>
</feature>
<feature type="region of interest" description="Disordered" evidence="1">
    <location>
        <begin position="402"/>
        <end position="970"/>
    </location>
</feature>
<comment type="caution">
    <text evidence="2">The sequence shown here is derived from an EMBL/GenBank/DDBJ whole genome shotgun (WGS) entry which is preliminary data.</text>
</comment>
<dbReference type="Proteomes" id="UP000001861">
    <property type="component" value="Unassembled WGS sequence"/>
</dbReference>
<feature type="compositionally biased region" description="Basic and acidic residues" evidence="1">
    <location>
        <begin position="519"/>
        <end position="528"/>
    </location>
</feature>
<feature type="compositionally biased region" description="Basic and acidic residues" evidence="1">
    <location>
        <begin position="141"/>
        <end position="160"/>
    </location>
</feature>
<reference evidence="2 3" key="1">
    <citation type="journal article" date="2010" name="Proc. Natl. Acad. Sci. U.S.A.">
        <title>Insights into evolution of multicellular fungi from the assembled chromosomes of the mushroom Coprinopsis cinerea (Coprinus cinereus).</title>
        <authorList>
            <person name="Stajich J.E."/>
            <person name="Wilke S.K."/>
            <person name="Ahren D."/>
            <person name="Au C.H."/>
            <person name="Birren B.W."/>
            <person name="Borodovsky M."/>
            <person name="Burns C."/>
            <person name="Canback B."/>
            <person name="Casselton L.A."/>
            <person name="Cheng C.K."/>
            <person name="Deng J."/>
            <person name="Dietrich F.S."/>
            <person name="Fargo D.C."/>
            <person name="Farman M.L."/>
            <person name="Gathman A.C."/>
            <person name="Goldberg J."/>
            <person name="Guigo R."/>
            <person name="Hoegger P.J."/>
            <person name="Hooker J.B."/>
            <person name="Huggins A."/>
            <person name="James T.Y."/>
            <person name="Kamada T."/>
            <person name="Kilaru S."/>
            <person name="Kodira C."/>
            <person name="Kues U."/>
            <person name="Kupfer D."/>
            <person name="Kwan H.S."/>
            <person name="Lomsadze A."/>
            <person name="Li W."/>
            <person name="Lilly W.W."/>
            <person name="Ma L.J."/>
            <person name="Mackey A.J."/>
            <person name="Manning G."/>
            <person name="Martin F."/>
            <person name="Muraguchi H."/>
            <person name="Natvig D.O."/>
            <person name="Palmerini H."/>
            <person name="Ramesh M.A."/>
            <person name="Rehmeyer C.J."/>
            <person name="Roe B.A."/>
            <person name="Shenoy N."/>
            <person name="Stanke M."/>
            <person name="Ter-Hovhannisyan V."/>
            <person name="Tunlid A."/>
            <person name="Velagapudi R."/>
            <person name="Vision T.J."/>
            <person name="Zeng Q."/>
            <person name="Zolan M.E."/>
            <person name="Pukkila P.J."/>
        </authorList>
    </citation>
    <scope>NUCLEOTIDE SEQUENCE [LARGE SCALE GENOMIC DNA]</scope>
    <source>
        <strain evidence="3">Okayama-7 / 130 / ATCC MYA-4618 / FGSC 9003</strain>
    </source>
</reference>
<feature type="compositionally biased region" description="Basic and acidic residues" evidence="1">
    <location>
        <begin position="779"/>
        <end position="799"/>
    </location>
</feature>
<feature type="compositionally biased region" description="Basic and acidic residues" evidence="1">
    <location>
        <begin position="1174"/>
        <end position="1187"/>
    </location>
</feature>
<feature type="compositionally biased region" description="Low complexity" evidence="1">
    <location>
        <begin position="57"/>
        <end position="73"/>
    </location>
</feature>
<dbReference type="GeneID" id="6015811"/>
<dbReference type="HOGENOM" id="CLU_257598_0_0_1"/>
<evidence type="ECO:0000313" key="3">
    <source>
        <dbReference type="Proteomes" id="UP000001861"/>
    </source>
</evidence>
<evidence type="ECO:0000256" key="1">
    <source>
        <dbReference type="SAM" id="MobiDB-lite"/>
    </source>
</evidence>
<feature type="compositionally biased region" description="Basic and acidic residues" evidence="1">
    <location>
        <begin position="1282"/>
        <end position="1329"/>
    </location>
</feature>
<feature type="compositionally biased region" description="Low complexity" evidence="1">
    <location>
        <begin position="1063"/>
        <end position="1073"/>
    </location>
</feature>
<dbReference type="STRING" id="240176.A8P6Q0"/>
<dbReference type="EMBL" id="AACS02000005">
    <property type="protein sequence ID" value="EAU82634.2"/>
    <property type="molecule type" value="Genomic_DNA"/>
</dbReference>
<name>A8P6Q0_COPC7</name>
<feature type="compositionally biased region" description="Low complexity" evidence="1">
    <location>
        <begin position="469"/>
        <end position="482"/>
    </location>
</feature>
<feature type="compositionally biased region" description="Low complexity" evidence="1">
    <location>
        <begin position="732"/>
        <end position="762"/>
    </location>
</feature>
<dbReference type="VEuPathDB" id="FungiDB:CC1G_07916"/>
<feature type="compositionally biased region" description="Low complexity" evidence="1">
    <location>
        <begin position="883"/>
        <end position="892"/>
    </location>
</feature>
<dbReference type="RefSeq" id="XP_001839201.2">
    <property type="nucleotide sequence ID" value="XM_001839149.2"/>
</dbReference>
<dbReference type="OMA" id="WDISIGR"/>
<feature type="compositionally biased region" description="Basic and acidic residues" evidence="1">
    <location>
        <begin position="100"/>
        <end position="111"/>
    </location>
</feature>
<feature type="region of interest" description="Disordered" evidence="1">
    <location>
        <begin position="993"/>
        <end position="1352"/>
    </location>
</feature>
<protein>
    <submittedName>
        <fullName evidence="2">Uncharacterized protein</fullName>
    </submittedName>
</protein>
<accession>A8P6Q0</accession>
<feature type="compositionally biased region" description="Polar residues" evidence="1">
    <location>
        <begin position="856"/>
        <end position="873"/>
    </location>
</feature>
<feature type="compositionally biased region" description="Basic and acidic residues" evidence="1">
    <location>
        <begin position="932"/>
        <end position="942"/>
    </location>
</feature>
<dbReference type="KEGG" id="cci:CC1G_07916"/>
<dbReference type="InParanoid" id="A8P6Q0"/>